<keyword evidence="9" id="KW-0067">ATP-binding</keyword>
<organism evidence="14">
    <name type="scientific">freshwater metagenome</name>
    <dbReference type="NCBI Taxonomy" id="449393"/>
    <lineage>
        <taxon>unclassified sequences</taxon>
        <taxon>metagenomes</taxon>
        <taxon>ecological metagenomes</taxon>
    </lineage>
</organism>
<feature type="domain" description="AAA+ ATPase" evidence="13">
    <location>
        <begin position="37"/>
        <end position="179"/>
    </location>
</feature>
<keyword evidence="6" id="KW-0479">Metal-binding</keyword>
<dbReference type="Gene3D" id="1.20.272.10">
    <property type="match status" value="1"/>
</dbReference>
<dbReference type="SUPFAM" id="SSF52540">
    <property type="entry name" value="P-loop containing nucleoside triphosphate hydrolases"/>
    <property type="match status" value="1"/>
</dbReference>
<dbReference type="PANTHER" id="PTHR11669">
    <property type="entry name" value="REPLICATION FACTOR C / DNA POLYMERASE III GAMMA-TAU SUBUNIT"/>
    <property type="match status" value="1"/>
</dbReference>
<feature type="region of interest" description="Disordered" evidence="12">
    <location>
        <begin position="561"/>
        <end position="596"/>
    </location>
</feature>
<evidence type="ECO:0000313" key="14">
    <source>
        <dbReference type="EMBL" id="CAB4868692.1"/>
    </source>
</evidence>
<sequence length="596" mass="62284">MSSPSLYRRHRPRTFSDVVGQEAVVRTLRNAIDRNAVHHAYLFVGSRGTGKTSMAKILAAALNCANGPTTEPCGVCSACEAIAQGSSLDVVEMDAASNNSVDDIRDLRDSVALAPMSGSHKVYILDEAHMLSPAAWNAFLKTLEEPPPNTVFVLATTEAKKILPTIVDRCHRFDFQRPSVVEVQEVVTRVAATEGIDAPPEVLRIVARSADGSFRDALGTLEQLVTYAGGESGAISTEDALAVLGVVDADLRFEAIDAVVASDPAAAVRTAAKISDSGRDVRRFLDDLEGHGRSLLLADLSGSVPAELATTPEYDARLAAQADALGRAGIVTFLDLVAEAFGAIKDGADARLRLELLLVKAASRGKPMSAGKAPTPALPPQVVAAPAVAPTPPAPEAPQAVVQSAPLETSIPTGSGASAALSAVPQVDPVVEMAEAAPAPSLHTGPVPTFEEVLAVWPQVVEQMAQESPVLSAILAQATPLRLVERRVTVGFPIDADFHRRKAADQRYVQSVMQALADLTGARLELEYELSEAMETTAAAQERALSGDEMADILLNEFGGVEVSGDKPADVTESAPSDEGPSAVDGPDTDGATSGP</sequence>
<dbReference type="GO" id="GO:0005524">
    <property type="term" value="F:ATP binding"/>
    <property type="evidence" value="ECO:0007669"/>
    <property type="project" value="UniProtKB-KW"/>
</dbReference>
<dbReference type="GO" id="GO:0046872">
    <property type="term" value="F:metal ion binding"/>
    <property type="evidence" value="ECO:0007669"/>
    <property type="project" value="UniProtKB-KW"/>
</dbReference>
<dbReference type="Gene3D" id="1.10.8.60">
    <property type="match status" value="1"/>
</dbReference>
<dbReference type="SUPFAM" id="SSF48019">
    <property type="entry name" value="post-AAA+ oligomerization domain-like"/>
    <property type="match status" value="1"/>
</dbReference>
<dbReference type="Pfam" id="PF20964">
    <property type="entry name" value="DnaX_C"/>
    <property type="match status" value="1"/>
</dbReference>
<evidence type="ECO:0000259" key="13">
    <source>
        <dbReference type="SMART" id="SM00382"/>
    </source>
</evidence>
<dbReference type="InterPro" id="IPR027417">
    <property type="entry name" value="P-loop_NTPase"/>
</dbReference>
<dbReference type="SMART" id="SM00382">
    <property type="entry name" value="AAA"/>
    <property type="match status" value="1"/>
</dbReference>
<dbReference type="FunFam" id="3.40.50.300:FF:000014">
    <property type="entry name" value="DNA polymerase III subunit gamma/tau"/>
    <property type="match status" value="1"/>
</dbReference>
<evidence type="ECO:0000256" key="1">
    <source>
        <dbReference type="ARBA" id="ARBA00006360"/>
    </source>
</evidence>
<dbReference type="InterPro" id="IPR008921">
    <property type="entry name" value="DNA_pol3_clamp-load_cplx_C"/>
</dbReference>
<dbReference type="InterPro" id="IPR001270">
    <property type="entry name" value="ClpA/B"/>
</dbReference>
<accession>A0A6J7DCG5</accession>
<gene>
    <name evidence="14" type="ORF">UFOPK3444_00599</name>
</gene>
<dbReference type="InterPro" id="IPR012763">
    <property type="entry name" value="DNA_pol_III_sug/sutau_N"/>
</dbReference>
<proteinExistence type="inferred from homology"/>
<dbReference type="InterPro" id="IPR045085">
    <property type="entry name" value="HLD_clamp_pol_III_gamma_tau"/>
</dbReference>
<dbReference type="GO" id="GO:0009360">
    <property type="term" value="C:DNA polymerase III complex"/>
    <property type="evidence" value="ECO:0007669"/>
    <property type="project" value="InterPro"/>
</dbReference>
<dbReference type="PRINTS" id="PR00300">
    <property type="entry name" value="CLPPROTEASEA"/>
</dbReference>
<keyword evidence="5" id="KW-0235">DNA replication</keyword>
<evidence type="ECO:0000256" key="7">
    <source>
        <dbReference type="ARBA" id="ARBA00022741"/>
    </source>
</evidence>
<evidence type="ECO:0000256" key="4">
    <source>
        <dbReference type="ARBA" id="ARBA00022695"/>
    </source>
</evidence>
<dbReference type="NCBIfam" id="TIGR02397">
    <property type="entry name" value="dnaX_nterm"/>
    <property type="match status" value="1"/>
</dbReference>
<dbReference type="InterPro" id="IPR022754">
    <property type="entry name" value="DNA_pol_III_gamma-3"/>
</dbReference>
<keyword evidence="3" id="KW-0808">Transferase</keyword>
<comment type="similarity">
    <text evidence="1">Belongs to the DnaX/STICHEL family.</text>
</comment>
<evidence type="ECO:0000256" key="3">
    <source>
        <dbReference type="ARBA" id="ARBA00022679"/>
    </source>
</evidence>
<comment type="catalytic activity">
    <reaction evidence="11">
        <text>DNA(n) + a 2'-deoxyribonucleoside 5'-triphosphate = DNA(n+1) + diphosphate</text>
        <dbReference type="Rhea" id="RHEA:22508"/>
        <dbReference type="Rhea" id="RHEA-COMP:17339"/>
        <dbReference type="Rhea" id="RHEA-COMP:17340"/>
        <dbReference type="ChEBI" id="CHEBI:33019"/>
        <dbReference type="ChEBI" id="CHEBI:61560"/>
        <dbReference type="ChEBI" id="CHEBI:173112"/>
        <dbReference type="EC" id="2.7.7.7"/>
    </reaction>
</comment>
<evidence type="ECO:0000256" key="6">
    <source>
        <dbReference type="ARBA" id="ARBA00022723"/>
    </source>
</evidence>
<evidence type="ECO:0000256" key="5">
    <source>
        <dbReference type="ARBA" id="ARBA00022705"/>
    </source>
</evidence>
<evidence type="ECO:0000256" key="2">
    <source>
        <dbReference type="ARBA" id="ARBA00012417"/>
    </source>
</evidence>
<dbReference type="NCBIfam" id="NF004046">
    <property type="entry name" value="PRK05563.1"/>
    <property type="match status" value="1"/>
</dbReference>
<dbReference type="Gene3D" id="3.40.50.300">
    <property type="entry name" value="P-loop containing nucleotide triphosphate hydrolases"/>
    <property type="match status" value="1"/>
</dbReference>
<name>A0A6J7DCG5_9ZZZZ</name>
<keyword evidence="7" id="KW-0547">Nucleotide-binding</keyword>
<dbReference type="InterPro" id="IPR050238">
    <property type="entry name" value="DNA_Rep/Repair_Clamp_Loader"/>
</dbReference>
<reference evidence="14" key="1">
    <citation type="submission" date="2020-05" db="EMBL/GenBank/DDBJ databases">
        <authorList>
            <person name="Chiriac C."/>
            <person name="Salcher M."/>
            <person name="Ghai R."/>
            <person name="Kavagutti S V."/>
        </authorList>
    </citation>
    <scope>NUCLEOTIDE SEQUENCE</scope>
</reference>
<evidence type="ECO:0000256" key="11">
    <source>
        <dbReference type="ARBA" id="ARBA00049244"/>
    </source>
</evidence>
<dbReference type="GO" id="GO:0003677">
    <property type="term" value="F:DNA binding"/>
    <property type="evidence" value="ECO:0007669"/>
    <property type="project" value="InterPro"/>
</dbReference>
<keyword evidence="8" id="KW-0862">Zinc</keyword>
<evidence type="ECO:0000256" key="12">
    <source>
        <dbReference type="SAM" id="MobiDB-lite"/>
    </source>
</evidence>
<dbReference type="EMBL" id="CAFBLU010000007">
    <property type="protein sequence ID" value="CAB4868692.1"/>
    <property type="molecule type" value="Genomic_DNA"/>
</dbReference>
<dbReference type="Pfam" id="PF22608">
    <property type="entry name" value="DNAX_ATPase_lid"/>
    <property type="match status" value="1"/>
</dbReference>
<dbReference type="EC" id="2.7.7.7" evidence="2"/>
<dbReference type="InterPro" id="IPR003593">
    <property type="entry name" value="AAA+_ATPase"/>
</dbReference>
<dbReference type="InterPro" id="IPR048448">
    <property type="entry name" value="DnaX-like_C"/>
</dbReference>
<evidence type="ECO:0000256" key="10">
    <source>
        <dbReference type="ARBA" id="ARBA00022932"/>
    </source>
</evidence>
<protein>
    <recommendedName>
        <fullName evidence="2">DNA-directed DNA polymerase</fullName>
        <ecNumber evidence="2">2.7.7.7</ecNumber>
    </recommendedName>
</protein>
<evidence type="ECO:0000256" key="8">
    <source>
        <dbReference type="ARBA" id="ARBA00022833"/>
    </source>
</evidence>
<keyword evidence="10" id="KW-0239">DNA-directed DNA polymerase</keyword>
<dbReference type="Pfam" id="PF13177">
    <property type="entry name" value="DNA_pol3_delta2"/>
    <property type="match status" value="1"/>
</dbReference>
<dbReference type="Pfam" id="PF12169">
    <property type="entry name" value="DNA_pol3_gamma3"/>
    <property type="match status" value="1"/>
</dbReference>
<dbReference type="GO" id="GO:0006261">
    <property type="term" value="P:DNA-templated DNA replication"/>
    <property type="evidence" value="ECO:0007669"/>
    <property type="project" value="TreeGrafter"/>
</dbReference>
<dbReference type="AlphaFoldDB" id="A0A6J7DCG5"/>
<dbReference type="GO" id="GO:0003887">
    <property type="term" value="F:DNA-directed DNA polymerase activity"/>
    <property type="evidence" value="ECO:0007669"/>
    <property type="project" value="UniProtKB-KW"/>
</dbReference>
<keyword evidence="4" id="KW-0548">Nucleotidyltransferase</keyword>
<evidence type="ECO:0000256" key="9">
    <source>
        <dbReference type="ARBA" id="ARBA00022840"/>
    </source>
</evidence>
<dbReference type="PANTHER" id="PTHR11669:SF0">
    <property type="entry name" value="PROTEIN STICHEL-LIKE 2"/>
    <property type="match status" value="1"/>
</dbReference>
<dbReference type="CDD" id="cd00009">
    <property type="entry name" value="AAA"/>
    <property type="match status" value="1"/>
</dbReference>